<organism evidence="3 4">
    <name type="scientific">Devosia enhydra</name>
    <dbReference type="NCBI Taxonomy" id="665118"/>
    <lineage>
        <taxon>Bacteria</taxon>
        <taxon>Pseudomonadati</taxon>
        <taxon>Pseudomonadota</taxon>
        <taxon>Alphaproteobacteria</taxon>
        <taxon>Hyphomicrobiales</taxon>
        <taxon>Devosiaceae</taxon>
        <taxon>Devosia</taxon>
    </lineage>
</organism>
<proteinExistence type="predicted"/>
<evidence type="ECO:0000256" key="1">
    <source>
        <dbReference type="SAM" id="SignalP"/>
    </source>
</evidence>
<dbReference type="PROSITE" id="PS51257">
    <property type="entry name" value="PROKAR_LIPOPROTEIN"/>
    <property type="match status" value="1"/>
</dbReference>
<dbReference type="InterPro" id="IPR013230">
    <property type="entry name" value="Peptidase_M15A_C"/>
</dbReference>
<dbReference type="RefSeq" id="WP_072339095.1">
    <property type="nucleotide sequence ID" value="NZ_FPKU01000001.1"/>
</dbReference>
<name>A0A1K2HVL2_9HYPH</name>
<feature type="signal peptide" evidence="1">
    <location>
        <begin position="1"/>
        <end position="23"/>
    </location>
</feature>
<protein>
    <submittedName>
        <fullName evidence="3">Peptidase M15</fullName>
    </submittedName>
</protein>
<feature type="domain" description="Peptidase M15A C-terminal" evidence="2">
    <location>
        <begin position="59"/>
        <end position="137"/>
    </location>
</feature>
<dbReference type="Gene3D" id="3.30.1380.10">
    <property type="match status" value="1"/>
</dbReference>
<evidence type="ECO:0000259" key="2">
    <source>
        <dbReference type="Pfam" id="PF08291"/>
    </source>
</evidence>
<dbReference type="InterPro" id="IPR009045">
    <property type="entry name" value="Zn_M74/Hedgehog-like"/>
</dbReference>
<evidence type="ECO:0000313" key="4">
    <source>
        <dbReference type="Proteomes" id="UP000183447"/>
    </source>
</evidence>
<dbReference type="SUPFAM" id="SSF55166">
    <property type="entry name" value="Hedgehog/DD-peptidase"/>
    <property type="match status" value="1"/>
</dbReference>
<keyword evidence="4" id="KW-1185">Reference proteome</keyword>
<feature type="chain" id="PRO_5012137053" evidence="1">
    <location>
        <begin position="24"/>
        <end position="153"/>
    </location>
</feature>
<accession>A0A1K2HVL2</accession>
<sequence>MKKLIGALLMTGLVAGCAPLAFFASSNGSGYRGLDRSLGTFIAHDNVNAICLTPALRFVIWDFEGHFGKKVVMNSGYRDPFYNGKVGGADASYHMKCMAADFYIPGVPKEKLIAYGMRHSGVGGLGCYYNHPFIHVDVRERPRGRKTPVTFSC</sequence>
<dbReference type="AlphaFoldDB" id="A0A1K2HVL2"/>
<dbReference type="STRING" id="665118.SAMN02983003_0733"/>
<gene>
    <name evidence="3" type="ORF">SAMN02983003_0733</name>
</gene>
<dbReference type="Pfam" id="PF08291">
    <property type="entry name" value="Peptidase_M15_3"/>
    <property type="match status" value="1"/>
</dbReference>
<dbReference type="EMBL" id="FPKU01000001">
    <property type="protein sequence ID" value="SFZ81853.1"/>
    <property type="molecule type" value="Genomic_DNA"/>
</dbReference>
<dbReference type="OrthoDB" id="5418604at2"/>
<reference evidence="3 4" key="1">
    <citation type="submission" date="2016-11" db="EMBL/GenBank/DDBJ databases">
        <authorList>
            <person name="Jaros S."/>
            <person name="Januszkiewicz K."/>
            <person name="Wedrychowicz H."/>
        </authorList>
    </citation>
    <scope>NUCLEOTIDE SEQUENCE [LARGE SCALE GENOMIC DNA]</scope>
    <source>
        <strain evidence="3 4">ATCC 23634</strain>
    </source>
</reference>
<dbReference type="Proteomes" id="UP000183447">
    <property type="component" value="Unassembled WGS sequence"/>
</dbReference>
<evidence type="ECO:0000313" key="3">
    <source>
        <dbReference type="EMBL" id="SFZ81853.1"/>
    </source>
</evidence>
<keyword evidence="1" id="KW-0732">Signal</keyword>